<keyword evidence="4" id="KW-1185">Reference proteome</keyword>
<evidence type="ECO:0000313" key="3">
    <source>
        <dbReference type="EMBL" id="CAL1710600.1"/>
    </source>
</evidence>
<protein>
    <recommendedName>
        <fullName evidence="2">C2H2-type domain-containing protein</fullName>
    </recommendedName>
</protein>
<feature type="region of interest" description="Disordered" evidence="1">
    <location>
        <begin position="123"/>
        <end position="183"/>
    </location>
</feature>
<dbReference type="Proteomes" id="UP001497453">
    <property type="component" value="Chromosome 6"/>
</dbReference>
<feature type="compositionally biased region" description="Basic and acidic residues" evidence="1">
    <location>
        <begin position="145"/>
        <end position="165"/>
    </location>
</feature>
<accession>A0ABP1DRY4</accession>
<dbReference type="InterPro" id="IPR013087">
    <property type="entry name" value="Znf_C2H2_type"/>
</dbReference>
<dbReference type="EMBL" id="OZ037949">
    <property type="protein sequence ID" value="CAL1710600.1"/>
    <property type="molecule type" value="Genomic_DNA"/>
</dbReference>
<evidence type="ECO:0000259" key="2">
    <source>
        <dbReference type="PROSITE" id="PS00028"/>
    </source>
</evidence>
<dbReference type="Gene3D" id="3.30.160.60">
    <property type="entry name" value="Classic Zinc Finger"/>
    <property type="match status" value="1"/>
</dbReference>
<feature type="compositionally biased region" description="Low complexity" evidence="1">
    <location>
        <begin position="166"/>
        <end position="183"/>
    </location>
</feature>
<proteinExistence type="predicted"/>
<evidence type="ECO:0000256" key="1">
    <source>
        <dbReference type="SAM" id="MobiDB-lite"/>
    </source>
</evidence>
<organism evidence="3 4">
    <name type="scientific">Somion occarium</name>
    <dbReference type="NCBI Taxonomy" id="3059160"/>
    <lineage>
        <taxon>Eukaryota</taxon>
        <taxon>Fungi</taxon>
        <taxon>Dikarya</taxon>
        <taxon>Basidiomycota</taxon>
        <taxon>Agaricomycotina</taxon>
        <taxon>Agaricomycetes</taxon>
        <taxon>Polyporales</taxon>
        <taxon>Cerrenaceae</taxon>
        <taxon>Somion</taxon>
    </lineage>
</organism>
<sequence>MPRAITRSTSLPNLDTRAVPSSDLPAFDPQAYNYQVVCCQCLEEFETSAELLEHIGAQHRNKLNDQFVCPWPPCSRTFNNKAWTNCMTHFKTHPQIKDLECPYAWDPIKAKPCTFFTSDHGSYTRHKKNVHGYIPQKTGRGATKTRSDRIHSKPYDRQDKFRRASSETSIMSSSSQDSYASSSQESQWSSSPYLFASESSSPTGRSPMLSTSCLRDNTPFACTPLNLTSSLPCVLESTPAQVPFLDQPIAVDEFDDLIDENLRFFANVHAPSVPNPPVLDGAFSPIPVPSQHYPF</sequence>
<feature type="domain" description="C2H2-type" evidence="2">
    <location>
        <begin position="38"/>
        <end position="59"/>
    </location>
</feature>
<gene>
    <name evidence="3" type="ORF">GFSPODELE1_LOCUS7908</name>
</gene>
<dbReference type="PROSITE" id="PS00028">
    <property type="entry name" value="ZINC_FINGER_C2H2_1"/>
    <property type="match status" value="1"/>
</dbReference>
<name>A0ABP1DRY4_9APHY</name>
<evidence type="ECO:0000313" key="4">
    <source>
        <dbReference type="Proteomes" id="UP001497453"/>
    </source>
</evidence>
<reference evidence="4" key="1">
    <citation type="submission" date="2024-04" db="EMBL/GenBank/DDBJ databases">
        <authorList>
            <person name="Shaw F."/>
            <person name="Minotto A."/>
        </authorList>
    </citation>
    <scope>NUCLEOTIDE SEQUENCE [LARGE SCALE GENOMIC DNA]</scope>
</reference>